<dbReference type="EMBL" id="CU459003">
    <property type="protein sequence ID" value="CAM76943.1"/>
    <property type="molecule type" value="Genomic_DNA"/>
</dbReference>
<sequence length="104" mass="11882">MGHNFKDACRLAEIGEEVHDALIRSAMVGAVTDWEDDKVLVIDNPDGFAGWDGHKNQYCRSLELAERFVEFFKDVKGKWAPHQRRNLQPARPPVWVAGENESDF</sequence>
<accession>A4U236</accession>
<gene>
    <name evidence="1" type="ORF">MGR_2696</name>
</gene>
<name>A4U236_9PROT</name>
<proteinExistence type="predicted"/>
<evidence type="ECO:0000313" key="1">
    <source>
        <dbReference type="EMBL" id="CAM76943.1"/>
    </source>
</evidence>
<organism evidence="1">
    <name type="scientific">Magnetospirillum gryphiswaldense</name>
    <dbReference type="NCBI Taxonomy" id="55518"/>
    <lineage>
        <taxon>Bacteria</taxon>
        <taxon>Pseudomonadati</taxon>
        <taxon>Pseudomonadota</taxon>
        <taxon>Alphaproteobacteria</taxon>
        <taxon>Rhodospirillales</taxon>
        <taxon>Rhodospirillaceae</taxon>
        <taxon>Magnetospirillum</taxon>
    </lineage>
</organism>
<reference evidence="1" key="1">
    <citation type="journal article" date="2007" name="J. Bacteriol.">
        <title>Comparative genome analysis of four magnetotactic bacteria reveals a complex set of group-specific genes implicated in magnetosome biomineralization and function.</title>
        <authorList>
            <person name="Richter M."/>
            <person name="Kube M."/>
            <person name="Bazylinski D.A."/>
            <person name="Lombardot T."/>
            <person name="Gloeckner F.O."/>
            <person name="Reinhardt R."/>
            <person name="Schueler D."/>
        </authorList>
    </citation>
    <scope>NUCLEOTIDE SEQUENCE</scope>
    <source>
        <strain evidence="1">MSR-1</strain>
    </source>
</reference>
<protein>
    <submittedName>
        <fullName evidence="1">Uncharacterized protein</fullName>
    </submittedName>
</protein>
<dbReference type="AlphaFoldDB" id="A4U236"/>
<dbReference type="RefSeq" id="WP_158699488.1">
    <property type="nucleotide sequence ID" value="NZ_CP027527.1"/>
</dbReference>